<sequence length="323" mass="36580">MERRSDRINSKRLRRQLNGVNANYQSASAVGRPRRVLKVEVVISRLSSYQRLQYKLVPSVEQHTAIAKVEPRHFQVDIKLEYPSVCDVKAENRDRKIFPLKTELGLDVKPKCEDSKVTLSSQEVDRHLDGLTDFAITTGPLATPVKRKLLRTKYGVHPQRIVSPFINVAPPGKHLALCCTGELNPGLPVAPGGRGFLLSNRYNDMCTSEFSLFCRVFLNGRAYWRYYGEYRGSHTGFLSPLEFDMQSNKVKDKWAKKITKQKHPEYMAIRDTIQNLKVPNVDPVNKGDVMAALRSGVVHIGIVALQCFAYNQHLASDMNGPHH</sequence>
<dbReference type="EMBL" id="KV417603">
    <property type="protein sequence ID" value="KZP15508.1"/>
    <property type="molecule type" value="Genomic_DNA"/>
</dbReference>
<proteinExistence type="predicted"/>
<dbReference type="STRING" id="436010.A0A166E8I7"/>
<dbReference type="InterPro" id="IPR046520">
    <property type="entry name" value="DUF6697"/>
</dbReference>
<feature type="domain" description="DUF6697" evidence="1">
    <location>
        <begin position="145"/>
        <end position="318"/>
    </location>
</feature>
<evidence type="ECO:0000313" key="2">
    <source>
        <dbReference type="EMBL" id="KZP15508.1"/>
    </source>
</evidence>
<evidence type="ECO:0000259" key="1">
    <source>
        <dbReference type="Pfam" id="PF20411"/>
    </source>
</evidence>
<keyword evidence="3" id="KW-1185">Reference proteome</keyword>
<accession>A0A166E8I7</accession>
<dbReference type="Pfam" id="PF20411">
    <property type="entry name" value="DUF6697"/>
    <property type="match status" value="1"/>
</dbReference>
<dbReference type="AlphaFoldDB" id="A0A166E8I7"/>
<organism evidence="2 3">
    <name type="scientific">Athelia psychrophila</name>
    <dbReference type="NCBI Taxonomy" id="1759441"/>
    <lineage>
        <taxon>Eukaryota</taxon>
        <taxon>Fungi</taxon>
        <taxon>Dikarya</taxon>
        <taxon>Basidiomycota</taxon>
        <taxon>Agaricomycotina</taxon>
        <taxon>Agaricomycetes</taxon>
        <taxon>Agaricomycetidae</taxon>
        <taxon>Atheliales</taxon>
        <taxon>Atheliaceae</taxon>
        <taxon>Athelia</taxon>
    </lineage>
</organism>
<name>A0A166E8I7_9AGAM</name>
<dbReference type="Proteomes" id="UP000076532">
    <property type="component" value="Unassembled WGS sequence"/>
</dbReference>
<reference evidence="2 3" key="1">
    <citation type="journal article" date="2016" name="Mol. Biol. Evol.">
        <title>Comparative Genomics of Early-Diverging Mushroom-Forming Fungi Provides Insights into the Origins of Lignocellulose Decay Capabilities.</title>
        <authorList>
            <person name="Nagy L.G."/>
            <person name="Riley R."/>
            <person name="Tritt A."/>
            <person name="Adam C."/>
            <person name="Daum C."/>
            <person name="Floudas D."/>
            <person name="Sun H."/>
            <person name="Yadav J.S."/>
            <person name="Pangilinan J."/>
            <person name="Larsson K.H."/>
            <person name="Matsuura K."/>
            <person name="Barry K."/>
            <person name="Labutti K."/>
            <person name="Kuo R."/>
            <person name="Ohm R.A."/>
            <person name="Bhattacharya S.S."/>
            <person name="Shirouzu T."/>
            <person name="Yoshinaga Y."/>
            <person name="Martin F.M."/>
            <person name="Grigoriev I.V."/>
            <person name="Hibbett D.S."/>
        </authorList>
    </citation>
    <scope>NUCLEOTIDE SEQUENCE [LARGE SCALE GENOMIC DNA]</scope>
    <source>
        <strain evidence="2 3">CBS 109695</strain>
    </source>
</reference>
<protein>
    <recommendedName>
        <fullName evidence="1">DUF6697 domain-containing protein</fullName>
    </recommendedName>
</protein>
<gene>
    <name evidence="2" type="ORF">FIBSPDRAFT_935094</name>
</gene>
<evidence type="ECO:0000313" key="3">
    <source>
        <dbReference type="Proteomes" id="UP000076532"/>
    </source>
</evidence>